<dbReference type="InterPro" id="IPR000866">
    <property type="entry name" value="AhpC/TSA"/>
</dbReference>
<name>A0A4R4DYY6_9BACT</name>
<dbReference type="Pfam" id="PF14289">
    <property type="entry name" value="DUF4369"/>
    <property type="match status" value="1"/>
</dbReference>
<keyword evidence="8" id="KW-1185">Reference proteome</keyword>
<dbReference type="InterPro" id="IPR017937">
    <property type="entry name" value="Thioredoxin_CS"/>
</dbReference>
<sequence length="403" mass="43709">MKRTLLLPVAAIVLLAACQTKTTGAFTVDGTYKGAQGATIYLEETSFNSNAPVIVDSARADAKDHFTLKGNRTEETQYLLRVAGSRDPFATVINDATQIHVSADPLNNEHPFTVEGSPASKALTSHIDANNRQLSTLVAFARQRDSLTRAGVADSLLGGLDRQRQEAASTFKSYTRNVIQQSNSAALSVFALGSYQAYAANRMLGVDPFTREEFNALLNETVSRFPKNSGLAELKATVTAQQQQQDARAAQQPANPDGISAASAALLGKPAPELSLTDPEGKPLSVASFRGKWVLVDFWASWCGPCRAENPNVVRAYQKYKNKNFTVLGVSLDRDKESWTAAIRQDGLTWPHMSDLQYWNSKAVPAYGFEGIPFNVLVNPEGTIVAMGLRGEALDARLAQELK</sequence>
<dbReference type="PROSITE" id="PS51352">
    <property type="entry name" value="THIOREDOXIN_2"/>
    <property type="match status" value="1"/>
</dbReference>
<evidence type="ECO:0000256" key="5">
    <source>
        <dbReference type="SAM" id="SignalP"/>
    </source>
</evidence>
<dbReference type="GO" id="GO:0016209">
    <property type="term" value="F:antioxidant activity"/>
    <property type="evidence" value="ECO:0007669"/>
    <property type="project" value="InterPro"/>
</dbReference>
<dbReference type="CDD" id="cd02966">
    <property type="entry name" value="TlpA_like_family"/>
    <property type="match status" value="1"/>
</dbReference>
<comment type="caution">
    <text evidence="7">The sequence shown here is derived from an EMBL/GenBank/DDBJ whole genome shotgun (WGS) entry which is preliminary data.</text>
</comment>
<gene>
    <name evidence="7" type="ORF">E0486_10315</name>
</gene>
<dbReference type="EMBL" id="SKFH01000014">
    <property type="protein sequence ID" value="TCZ71009.1"/>
    <property type="molecule type" value="Genomic_DNA"/>
</dbReference>
<dbReference type="GO" id="GO:0016491">
    <property type="term" value="F:oxidoreductase activity"/>
    <property type="evidence" value="ECO:0007669"/>
    <property type="project" value="InterPro"/>
</dbReference>
<reference evidence="7 8" key="1">
    <citation type="submission" date="2019-03" db="EMBL/GenBank/DDBJ databases">
        <authorList>
            <person name="Kim M.K.M."/>
        </authorList>
    </citation>
    <scope>NUCLEOTIDE SEQUENCE [LARGE SCALE GENOMIC DNA]</scope>
    <source>
        <strain evidence="7 8">17J68-15</strain>
    </source>
</reference>
<comment type="subcellular location">
    <subcellularLocation>
        <location evidence="1">Cell envelope</location>
    </subcellularLocation>
</comment>
<feature type="signal peptide" evidence="5">
    <location>
        <begin position="1"/>
        <end position="25"/>
    </location>
</feature>
<dbReference type="GO" id="GO:0030313">
    <property type="term" value="C:cell envelope"/>
    <property type="evidence" value="ECO:0007669"/>
    <property type="project" value="UniProtKB-SubCell"/>
</dbReference>
<dbReference type="Proteomes" id="UP000295164">
    <property type="component" value="Unassembled WGS sequence"/>
</dbReference>
<proteinExistence type="predicted"/>
<evidence type="ECO:0000259" key="6">
    <source>
        <dbReference type="PROSITE" id="PS51352"/>
    </source>
</evidence>
<keyword evidence="3" id="KW-1015">Disulfide bond</keyword>
<dbReference type="AlphaFoldDB" id="A0A4R4DYY6"/>
<dbReference type="InterPro" id="IPR025380">
    <property type="entry name" value="DUF4369"/>
</dbReference>
<dbReference type="PROSITE" id="PS00194">
    <property type="entry name" value="THIOREDOXIN_1"/>
    <property type="match status" value="1"/>
</dbReference>
<evidence type="ECO:0000256" key="4">
    <source>
        <dbReference type="ARBA" id="ARBA00023284"/>
    </source>
</evidence>
<dbReference type="RefSeq" id="WP_131852092.1">
    <property type="nucleotide sequence ID" value="NZ_SKFH01000014.1"/>
</dbReference>
<evidence type="ECO:0000256" key="2">
    <source>
        <dbReference type="ARBA" id="ARBA00022748"/>
    </source>
</evidence>
<dbReference type="PANTHER" id="PTHR42852">
    <property type="entry name" value="THIOL:DISULFIDE INTERCHANGE PROTEIN DSBE"/>
    <property type="match status" value="1"/>
</dbReference>
<dbReference type="InterPro" id="IPR013766">
    <property type="entry name" value="Thioredoxin_domain"/>
</dbReference>
<keyword evidence="5" id="KW-0732">Signal</keyword>
<feature type="chain" id="PRO_5020236095" evidence="5">
    <location>
        <begin position="26"/>
        <end position="403"/>
    </location>
</feature>
<evidence type="ECO:0000256" key="1">
    <source>
        <dbReference type="ARBA" id="ARBA00004196"/>
    </source>
</evidence>
<feature type="domain" description="Thioredoxin" evidence="6">
    <location>
        <begin position="265"/>
        <end position="403"/>
    </location>
</feature>
<evidence type="ECO:0000313" key="8">
    <source>
        <dbReference type="Proteomes" id="UP000295164"/>
    </source>
</evidence>
<organism evidence="7 8">
    <name type="scientific">Flaviaesturariibacter aridisoli</name>
    <dbReference type="NCBI Taxonomy" id="2545761"/>
    <lineage>
        <taxon>Bacteria</taxon>
        <taxon>Pseudomonadati</taxon>
        <taxon>Bacteroidota</taxon>
        <taxon>Chitinophagia</taxon>
        <taxon>Chitinophagales</taxon>
        <taxon>Chitinophagaceae</taxon>
        <taxon>Flaviaestuariibacter</taxon>
    </lineage>
</organism>
<keyword evidence="4" id="KW-0676">Redox-active center</keyword>
<evidence type="ECO:0000256" key="3">
    <source>
        <dbReference type="ARBA" id="ARBA00023157"/>
    </source>
</evidence>
<dbReference type="GO" id="GO:0017004">
    <property type="term" value="P:cytochrome complex assembly"/>
    <property type="evidence" value="ECO:0007669"/>
    <property type="project" value="UniProtKB-KW"/>
</dbReference>
<dbReference type="InterPro" id="IPR036249">
    <property type="entry name" value="Thioredoxin-like_sf"/>
</dbReference>
<protein>
    <submittedName>
        <fullName evidence="7">AhpC/TSA family protein</fullName>
    </submittedName>
</protein>
<dbReference type="SUPFAM" id="SSF52833">
    <property type="entry name" value="Thioredoxin-like"/>
    <property type="match status" value="1"/>
</dbReference>
<dbReference type="Pfam" id="PF00578">
    <property type="entry name" value="AhpC-TSA"/>
    <property type="match status" value="1"/>
</dbReference>
<dbReference type="Gene3D" id="3.40.30.10">
    <property type="entry name" value="Glutaredoxin"/>
    <property type="match status" value="1"/>
</dbReference>
<evidence type="ECO:0000313" key="7">
    <source>
        <dbReference type="EMBL" id="TCZ71009.1"/>
    </source>
</evidence>
<keyword evidence="2" id="KW-0201">Cytochrome c-type biogenesis</keyword>
<dbReference type="PROSITE" id="PS51257">
    <property type="entry name" value="PROKAR_LIPOPROTEIN"/>
    <property type="match status" value="1"/>
</dbReference>
<dbReference type="OrthoDB" id="750178at2"/>
<accession>A0A4R4DYY6</accession>
<dbReference type="InterPro" id="IPR050553">
    <property type="entry name" value="Thioredoxin_ResA/DsbE_sf"/>
</dbReference>
<dbReference type="PANTHER" id="PTHR42852:SF6">
    <property type="entry name" value="THIOL:DISULFIDE INTERCHANGE PROTEIN DSBE"/>
    <property type="match status" value="1"/>
</dbReference>